<evidence type="ECO:0000256" key="7">
    <source>
        <dbReference type="RuleBase" id="RU003355"/>
    </source>
</evidence>
<feature type="active site" description="Charge relay system" evidence="6">
    <location>
        <position position="164"/>
    </location>
</feature>
<dbReference type="InterPro" id="IPR000209">
    <property type="entry name" value="Peptidase_S8/S53_dom"/>
</dbReference>
<dbReference type="PROSITE" id="PS00137">
    <property type="entry name" value="SUBTILASE_HIS"/>
    <property type="match status" value="1"/>
</dbReference>
<dbReference type="InterPro" id="IPR014755">
    <property type="entry name" value="Cu-Rt/internalin_Ig-like"/>
</dbReference>
<dbReference type="InterPro" id="IPR015500">
    <property type="entry name" value="Peptidase_S8_subtilisin-rel"/>
</dbReference>
<proteinExistence type="inferred from homology"/>
<dbReference type="PROSITE" id="PS00138">
    <property type="entry name" value="SUBTILASE_SER"/>
    <property type="match status" value="1"/>
</dbReference>
<feature type="active site" description="Charge relay system" evidence="6">
    <location>
        <position position="351"/>
    </location>
</feature>
<dbReference type="Pfam" id="PF13205">
    <property type="entry name" value="Big_5"/>
    <property type="match status" value="1"/>
</dbReference>
<evidence type="ECO:0000313" key="11">
    <source>
        <dbReference type="EMBL" id="SHJ57396.1"/>
    </source>
</evidence>
<keyword evidence="12" id="KW-1185">Reference proteome</keyword>
<evidence type="ECO:0000259" key="9">
    <source>
        <dbReference type="Pfam" id="PF00082"/>
    </source>
</evidence>
<evidence type="ECO:0000256" key="2">
    <source>
        <dbReference type="ARBA" id="ARBA00022670"/>
    </source>
</evidence>
<evidence type="ECO:0000256" key="8">
    <source>
        <dbReference type="SAM" id="SignalP"/>
    </source>
</evidence>
<dbReference type="PRINTS" id="PR00723">
    <property type="entry name" value="SUBTILISIN"/>
</dbReference>
<evidence type="ECO:0000256" key="4">
    <source>
        <dbReference type="ARBA" id="ARBA00022801"/>
    </source>
</evidence>
<dbReference type="RefSeq" id="WP_073146675.1">
    <property type="nucleotide sequence ID" value="NZ_FRAG01000003.1"/>
</dbReference>
<dbReference type="InterPro" id="IPR023828">
    <property type="entry name" value="Peptidase_S8_Ser-AS"/>
</dbReference>
<dbReference type="SUPFAM" id="SSF52743">
    <property type="entry name" value="Subtilisin-like"/>
    <property type="match status" value="1"/>
</dbReference>
<dbReference type="InterPro" id="IPR036852">
    <property type="entry name" value="Peptidase_S8/S53_dom_sf"/>
</dbReference>
<accession>A0A1M6KEL7</accession>
<keyword evidence="5 6" id="KW-0720">Serine protease</keyword>
<dbReference type="Pfam" id="PF00082">
    <property type="entry name" value="Peptidase_S8"/>
    <property type="match status" value="1"/>
</dbReference>
<feature type="chain" id="PRO_5038589313" evidence="8">
    <location>
        <begin position="24"/>
        <end position="515"/>
    </location>
</feature>
<dbReference type="PANTHER" id="PTHR43806">
    <property type="entry name" value="PEPTIDASE S8"/>
    <property type="match status" value="1"/>
</dbReference>
<dbReference type="InterPro" id="IPR023827">
    <property type="entry name" value="Peptidase_S8_Asp-AS"/>
</dbReference>
<evidence type="ECO:0000256" key="3">
    <source>
        <dbReference type="ARBA" id="ARBA00022729"/>
    </source>
</evidence>
<dbReference type="GO" id="GO:0006508">
    <property type="term" value="P:proteolysis"/>
    <property type="evidence" value="ECO:0007669"/>
    <property type="project" value="UniProtKB-KW"/>
</dbReference>
<dbReference type="InterPro" id="IPR022398">
    <property type="entry name" value="Peptidase_S8_His-AS"/>
</dbReference>
<evidence type="ECO:0000256" key="5">
    <source>
        <dbReference type="ARBA" id="ARBA00022825"/>
    </source>
</evidence>
<sequence length="515" mass="57624">MKKLLTGFIFIAMIIFLSSSAYGEGKLDIDGDINNREYKRLLIVYKEERYKHRKTKKYGRGLERIPKAIEDKIKKIKRLENLNIDIVSIDEKEDVEEVIEELNKSEYIEGVEEDVRRSFFYMPNDLEYDLQWGLGNPNINIAKAWQLIENVGAGNNEVVVAVIDSGINSSHEDLVNRIDFDGYNFRSNDYNIEDFHGHGTAVAGIIAAQTDNNIGIAGVVGKFDANILPLKVGEWVSEEIAAINYAIEKKVDVINISMGGEMYIATENLAIQRAVDSGIVVVAAAGNEAQEGNKALYPASYENVISVGSMNELEDVSWFSNYNPYVDLVAPGEGIYSTDRNGKYAYFNGTSFSTPFVAGVCALLKTIDKSLTPKEIEDILFSTATDKGEYGRDDYYGYGIVNPVEAVKTLVGIHEEEYQEFSPKIDVPLDKKWTIRFNMELDGSHINDSNVFIVDKTGIKIQSEISLMSDKKGIIITPIANYESGQEYSLIINKDIKAVNQESLVKSVKMTFITE</sequence>
<keyword evidence="2 6" id="KW-0645">Protease</keyword>
<organism evidence="11 12">
    <name type="scientific">Paramaledivibacter caminithermalis (strain DSM 15212 / CIP 107654 / DViRD3)</name>
    <name type="common">Clostridium caminithermale</name>
    <dbReference type="NCBI Taxonomy" id="1121301"/>
    <lineage>
        <taxon>Bacteria</taxon>
        <taxon>Bacillati</taxon>
        <taxon>Bacillota</taxon>
        <taxon>Clostridia</taxon>
        <taxon>Peptostreptococcales</taxon>
        <taxon>Caminicellaceae</taxon>
        <taxon>Paramaledivibacter</taxon>
    </lineage>
</organism>
<dbReference type="InterPro" id="IPR050131">
    <property type="entry name" value="Peptidase_S8_subtilisin-like"/>
</dbReference>
<evidence type="ECO:0000256" key="1">
    <source>
        <dbReference type="ARBA" id="ARBA00011073"/>
    </source>
</evidence>
<evidence type="ECO:0000313" key="12">
    <source>
        <dbReference type="Proteomes" id="UP000184465"/>
    </source>
</evidence>
<dbReference type="PROSITE" id="PS00136">
    <property type="entry name" value="SUBTILASE_ASP"/>
    <property type="match status" value="1"/>
</dbReference>
<feature type="domain" description="SbsA Ig-like" evidence="10">
    <location>
        <begin position="426"/>
        <end position="514"/>
    </location>
</feature>
<dbReference type="Gene3D" id="2.60.40.1220">
    <property type="match status" value="1"/>
</dbReference>
<protein>
    <submittedName>
        <fullName evidence="11">Serine protease, subtilisin family</fullName>
    </submittedName>
</protein>
<dbReference type="Gene3D" id="3.40.50.200">
    <property type="entry name" value="Peptidase S8/S53 domain"/>
    <property type="match status" value="1"/>
</dbReference>
<feature type="signal peptide" evidence="8">
    <location>
        <begin position="1"/>
        <end position="23"/>
    </location>
</feature>
<dbReference type="InterPro" id="IPR032812">
    <property type="entry name" value="SbsA_Ig"/>
</dbReference>
<feature type="active site" description="Charge relay system" evidence="6">
    <location>
        <position position="198"/>
    </location>
</feature>
<comment type="similarity">
    <text evidence="1 6 7">Belongs to the peptidase S8 family.</text>
</comment>
<evidence type="ECO:0000256" key="6">
    <source>
        <dbReference type="PROSITE-ProRule" id="PRU01240"/>
    </source>
</evidence>
<dbReference type="PROSITE" id="PS51892">
    <property type="entry name" value="SUBTILASE"/>
    <property type="match status" value="1"/>
</dbReference>
<dbReference type="Proteomes" id="UP000184465">
    <property type="component" value="Unassembled WGS sequence"/>
</dbReference>
<reference evidence="11 12" key="1">
    <citation type="submission" date="2016-11" db="EMBL/GenBank/DDBJ databases">
        <authorList>
            <person name="Jaros S."/>
            <person name="Januszkiewicz K."/>
            <person name="Wedrychowicz H."/>
        </authorList>
    </citation>
    <scope>NUCLEOTIDE SEQUENCE [LARGE SCALE GENOMIC DNA]</scope>
    <source>
        <strain evidence="11 12">DSM 15212</strain>
    </source>
</reference>
<gene>
    <name evidence="11" type="ORF">SAMN02745912_00360</name>
</gene>
<dbReference type="PANTHER" id="PTHR43806:SF11">
    <property type="entry name" value="CEREVISIN-RELATED"/>
    <property type="match status" value="1"/>
</dbReference>
<keyword evidence="4 6" id="KW-0378">Hydrolase</keyword>
<keyword evidence="3 8" id="KW-0732">Signal</keyword>
<dbReference type="GO" id="GO:0004252">
    <property type="term" value="F:serine-type endopeptidase activity"/>
    <property type="evidence" value="ECO:0007669"/>
    <property type="project" value="UniProtKB-UniRule"/>
</dbReference>
<name>A0A1M6KEL7_PARC5</name>
<dbReference type="AlphaFoldDB" id="A0A1M6KEL7"/>
<dbReference type="STRING" id="1121301.SAMN02745912_00360"/>
<evidence type="ECO:0000259" key="10">
    <source>
        <dbReference type="Pfam" id="PF13205"/>
    </source>
</evidence>
<dbReference type="EMBL" id="FRAG01000003">
    <property type="protein sequence ID" value="SHJ57396.1"/>
    <property type="molecule type" value="Genomic_DNA"/>
</dbReference>
<feature type="domain" description="Peptidase S8/S53" evidence="9">
    <location>
        <begin position="156"/>
        <end position="399"/>
    </location>
</feature>